<dbReference type="AlphaFoldDB" id="A0A7J8EL35"/>
<accession>A0A7J8EL35</accession>
<evidence type="ECO:0000256" key="1">
    <source>
        <dbReference type="SAM" id="Phobius"/>
    </source>
</evidence>
<keyword evidence="1" id="KW-0472">Membrane</keyword>
<dbReference type="Proteomes" id="UP000593571">
    <property type="component" value="Unassembled WGS sequence"/>
</dbReference>
<reference evidence="2 3" key="1">
    <citation type="journal article" date="2020" name="Nature">
        <title>Six reference-quality genomes reveal evolution of bat adaptations.</title>
        <authorList>
            <person name="Jebb D."/>
            <person name="Huang Z."/>
            <person name="Pippel M."/>
            <person name="Hughes G.M."/>
            <person name="Lavrichenko K."/>
            <person name="Devanna P."/>
            <person name="Winkler S."/>
            <person name="Jermiin L.S."/>
            <person name="Skirmuntt E.C."/>
            <person name="Katzourakis A."/>
            <person name="Burkitt-Gray L."/>
            <person name="Ray D.A."/>
            <person name="Sullivan K.A.M."/>
            <person name="Roscito J.G."/>
            <person name="Kirilenko B.M."/>
            <person name="Davalos L.M."/>
            <person name="Corthals A.P."/>
            <person name="Power M.L."/>
            <person name="Jones G."/>
            <person name="Ransome R.D."/>
            <person name="Dechmann D.K.N."/>
            <person name="Locatelli A.G."/>
            <person name="Puechmaille S.J."/>
            <person name="Fedrigo O."/>
            <person name="Jarvis E.D."/>
            <person name="Hiller M."/>
            <person name="Vernes S.C."/>
            <person name="Myers E.W."/>
            <person name="Teeling E.C."/>
        </authorList>
    </citation>
    <scope>NUCLEOTIDE SEQUENCE [LARGE SCALE GENOMIC DNA]</scope>
    <source>
        <strain evidence="2">MRouAeg1</strain>
        <tissue evidence="2">Muscle</tissue>
    </source>
</reference>
<organism evidence="2 3">
    <name type="scientific">Rousettus aegyptiacus</name>
    <name type="common">Egyptian fruit bat</name>
    <name type="synonym">Pteropus aegyptiacus</name>
    <dbReference type="NCBI Taxonomy" id="9407"/>
    <lineage>
        <taxon>Eukaryota</taxon>
        <taxon>Metazoa</taxon>
        <taxon>Chordata</taxon>
        <taxon>Craniata</taxon>
        <taxon>Vertebrata</taxon>
        <taxon>Euteleostomi</taxon>
        <taxon>Mammalia</taxon>
        <taxon>Eutheria</taxon>
        <taxon>Laurasiatheria</taxon>
        <taxon>Chiroptera</taxon>
        <taxon>Yinpterochiroptera</taxon>
        <taxon>Pteropodoidea</taxon>
        <taxon>Pteropodidae</taxon>
        <taxon>Rousettinae</taxon>
        <taxon>Rousettus</taxon>
    </lineage>
</organism>
<dbReference type="EMBL" id="JACASE010000009">
    <property type="protein sequence ID" value="KAF6435772.1"/>
    <property type="molecule type" value="Genomic_DNA"/>
</dbReference>
<protein>
    <submittedName>
        <fullName evidence="2">Uncharacterized protein</fullName>
    </submittedName>
</protein>
<keyword evidence="3" id="KW-1185">Reference proteome</keyword>
<proteinExistence type="predicted"/>
<name>A0A7J8EL35_ROUAE</name>
<keyword evidence="1" id="KW-1133">Transmembrane helix</keyword>
<evidence type="ECO:0000313" key="2">
    <source>
        <dbReference type="EMBL" id="KAF6435772.1"/>
    </source>
</evidence>
<keyword evidence="1" id="KW-0812">Transmembrane</keyword>
<evidence type="ECO:0000313" key="3">
    <source>
        <dbReference type="Proteomes" id="UP000593571"/>
    </source>
</evidence>
<gene>
    <name evidence="2" type="ORF">HJG63_012500</name>
</gene>
<comment type="caution">
    <text evidence="2">The sequence shown here is derived from an EMBL/GenBank/DDBJ whole genome shotgun (WGS) entry which is preliminary data.</text>
</comment>
<sequence length="139" mass="16102">MFFIHSSINGHLVCFHILGYVNITAMKIGVQVSILNSDFISFGYIPRSEMAGSKGVCCCCCCCCCCCRWIKRSLLLLLFLIFKEYAHYFPKWLYQYKFSSIVYKGLLFSIISPTLVKFCLFVNNRPIRCEVISYYAFDL</sequence>
<feature type="transmembrane region" description="Helical" evidence="1">
    <location>
        <begin position="101"/>
        <end position="123"/>
    </location>
</feature>